<comment type="caution">
    <text evidence="2">The sequence shown here is derived from an EMBL/GenBank/DDBJ whole genome shotgun (WGS) entry which is preliminary data.</text>
</comment>
<dbReference type="EMBL" id="JAICCE010000025">
    <property type="protein sequence ID" value="KAG9259835.1"/>
    <property type="molecule type" value="Genomic_DNA"/>
</dbReference>
<dbReference type="PANTHER" id="PTHR31569:SF4">
    <property type="entry name" value="SWIM-TYPE DOMAIN-CONTAINING PROTEIN"/>
    <property type="match status" value="1"/>
</dbReference>
<proteinExistence type="predicted"/>
<dbReference type="Proteomes" id="UP000752171">
    <property type="component" value="Unassembled WGS sequence"/>
</dbReference>
<reference evidence="2 4" key="1">
    <citation type="submission" date="2021-07" db="EMBL/GenBank/DDBJ databases">
        <authorList>
            <person name="Imarazene B."/>
            <person name="Zahm M."/>
            <person name="Klopp C."/>
            <person name="Cabau C."/>
            <person name="Beille S."/>
            <person name="Jouanno E."/>
            <person name="Castinel A."/>
            <person name="Lluch J."/>
            <person name="Gil L."/>
            <person name="Kuchtly C."/>
            <person name="Lopez Roques C."/>
            <person name="Donnadieu C."/>
            <person name="Parrinello H."/>
            <person name="Journot L."/>
            <person name="Du K."/>
            <person name="Schartl M."/>
            <person name="Retaux S."/>
            <person name="Guiguen Y."/>
        </authorList>
    </citation>
    <scope>NUCLEOTIDE SEQUENCE [LARGE SCALE GENOMIC DNA]</scope>
    <source>
        <strain evidence="2">Pach_M1</strain>
        <tissue evidence="2">Testis</tissue>
    </source>
</reference>
<sequence>MITSSEKQATLELALQKLRHTFLTPPRCFMVDKDLCEINGLRAVFPESDVLLCWYHVMQAVVRWISKTESGVSGFSNGDIKKDIISFFSKLKSCATRHDFETMAKLFQNRFEEFLALCTYFRDHWLGIGDMWSDFGRCYNHTGSDTNNLVER</sequence>
<feature type="domain" description="MULE transposase" evidence="1">
    <location>
        <begin position="4"/>
        <end position="59"/>
    </location>
</feature>
<dbReference type="EMBL" id="JAICCE010000020">
    <property type="protein sequence ID" value="KAG9263474.1"/>
    <property type="molecule type" value="Genomic_DNA"/>
</dbReference>
<organism evidence="2 4">
    <name type="scientific">Astyanax mexicanus</name>
    <name type="common">Blind cave fish</name>
    <name type="synonym">Astyanax fasciatus mexicanus</name>
    <dbReference type="NCBI Taxonomy" id="7994"/>
    <lineage>
        <taxon>Eukaryota</taxon>
        <taxon>Metazoa</taxon>
        <taxon>Chordata</taxon>
        <taxon>Craniata</taxon>
        <taxon>Vertebrata</taxon>
        <taxon>Euteleostomi</taxon>
        <taxon>Actinopterygii</taxon>
        <taxon>Neopterygii</taxon>
        <taxon>Teleostei</taxon>
        <taxon>Ostariophysi</taxon>
        <taxon>Characiformes</taxon>
        <taxon>Characoidei</taxon>
        <taxon>Acestrorhamphidae</taxon>
        <taxon>Acestrorhamphinae</taxon>
        <taxon>Astyanax</taxon>
    </lineage>
</organism>
<evidence type="ECO:0000313" key="3">
    <source>
        <dbReference type="EMBL" id="KAG9263474.1"/>
    </source>
</evidence>
<dbReference type="InterPro" id="IPR052579">
    <property type="entry name" value="Zinc_finger_SWIM"/>
</dbReference>
<evidence type="ECO:0000259" key="1">
    <source>
        <dbReference type="Pfam" id="PF10551"/>
    </source>
</evidence>
<accession>A0A8T2KPN3</accession>
<dbReference type="InterPro" id="IPR018289">
    <property type="entry name" value="MULE_transposase_dom"/>
</dbReference>
<dbReference type="Pfam" id="PF10551">
    <property type="entry name" value="MULE"/>
    <property type="match status" value="1"/>
</dbReference>
<protein>
    <recommendedName>
        <fullName evidence="1">MULE transposase domain-containing protein</fullName>
    </recommendedName>
</protein>
<name>A0A8T2KPN3_ASTMX</name>
<gene>
    <name evidence="3" type="ORF">AMEX_G23512</name>
    <name evidence="2" type="ORF">AMEX_G27453</name>
</gene>
<evidence type="ECO:0000313" key="2">
    <source>
        <dbReference type="EMBL" id="KAG9259835.1"/>
    </source>
</evidence>
<dbReference type="PANTHER" id="PTHR31569">
    <property type="entry name" value="SWIM-TYPE DOMAIN-CONTAINING PROTEIN"/>
    <property type="match status" value="1"/>
</dbReference>
<evidence type="ECO:0000313" key="4">
    <source>
        <dbReference type="Proteomes" id="UP000752171"/>
    </source>
</evidence>
<dbReference type="AlphaFoldDB" id="A0A8T2KPN3"/>